<dbReference type="AlphaFoldDB" id="I4B6J4"/>
<dbReference type="SUPFAM" id="SSF48179">
    <property type="entry name" value="6-phosphogluconate dehydrogenase C-terminal domain-like"/>
    <property type="match status" value="1"/>
</dbReference>
<feature type="domain" description="6-phosphogluconate dehydrogenase NADP-binding" evidence="3">
    <location>
        <begin position="2"/>
        <end position="157"/>
    </location>
</feature>
<accession>I4B6J4</accession>
<dbReference type="InterPro" id="IPR006115">
    <property type="entry name" value="6PGDH_NADP-bd"/>
</dbReference>
<dbReference type="Gene3D" id="3.40.50.720">
    <property type="entry name" value="NAD(P)-binding Rossmann-like Domain"/>
    <property type="match status" value="1"/>
</dbReference>
<feature type="active site" evidence="2">
    <location>
        <position position="167"/>
    </location>
</feature>
<dbReference type="STRING" id="869212.Turpa_2256"/>
<name>I4B6J4_TURPD</name>
<sequence length="284" mass="30208">MITILGTGLLGSAFARASLRRGEQLGVWNRTLDRAAQLGKEGAKVFIDAGDAVRGAERIHMVLSDDVAVESVIKTILPALGKGALLVDHTTTSVAGAVARTEKLAAIGVFYQHAPVFMSPQNALDAAGVMLLSGDKNRFAALSPVLTPMTGKLAWLGPEPGRAAAMKLAGNLMLMAVTAGLADVARFLKSEDFSPADFLQLLEHFDPGASVKPRAGRMFSGSFENPSWELKMARKDARLIADASTSATEALRFLPAIAAEMDRYIEKGFGDKDWTVMGHDLADL</sequence>
<dbReference type="InterPro" id="IPR051265">
    <property type="entry name" value="HIBADH-related_NP60_sf"/>
</dbReference>
<dbReference type="RefSeq" id="WP_014803407.1">
    <property type="nucleotide sequence ID" value="NC_018020.1"/>
</dbReference>
<evidence type="ECO:0000256" key="1">
    <source>
        <dbReference type="ARBA" id="ARBA00023002"/>
    </source>
</evidence>
<keyword evidence="1" id="KW-0560">Oxidoreductase</keyword>
<dbReference type="Proteomes" id="UP000006048">
    <property type="component" value="Chromosome"/>
</dbReference>
<dbReference type="GO" id="GO:0016491">
    <property type="term" value="F:oxidoreductase activity"/>
    <property type="evidence" value="ECO:0007669"/>
    <property type="project" value="UniProtKB-KW"/>
</dbReference>
<dbReference type="GO" id="GO:0050661">
    <property type="term" value="F:NADP binding"/>
    <property type="evidence" value="ECO:0007669"/>
    <property type="project" value="InterPro"/>
</dbReference>
<evidence type="ECO:0000313" key="5">
    <source>
        <dbReference type="Proteomes" id="UP000006048"/>
    </source>
</evidence>
<organism evidence="4 5">
    <name type="scientific">Turneriella parva (strain ATCC BAA-1111 / DSM 21527 / NCTC 11395 / H)</name>
    <name type="common">Leptospira parva</name>
    <dbReference type="NCBI Taxonomy" id="869212"/>
    <lineage>
        <taxon>Bacteria</taxon>
        <taxon>Pseudomonadati</taxon>
        <taxon>Spirochaetota</taxon>
        <taxon>Spirochaetia</taxon>
        <taxon>Leptospirales</taxon>
        <taxon>Leptospiraceae</taxon>
        <taxon>Turneriella</taxon>
    </lineage>
</organism>
<gene>
    <name evidence="4" type="ordered locus">Turpa_2256</name>
</gene>
<dbReference type="EMBL" id="CP002959">
    <property type="protein sequence ID" value="AFM12901.1"/>
    <property type="molecule type" value="Genomic_DNA"/>
</dbReference>
<dbReference type="InterPro" id="IPR036291">
    <property type="entry name" value="NAD(P)-bd_dom_sf"/>
</dbReference>
<dbReference type="InterPro" id="IPR013328">
    <property type="entry name" value="6PGD_dom2"/>
</dbReference>
<dbReference type="Gene3D" id="1.10.1040.10">
    <property type="entry name" value="N-(1-d-carboxylethyl)-l-norvaline Dehydrogenase, domain 2"/>
    <property type="match status" value="1"/>
</dbReference>
<dbReference type="KEGG" id="tpx:Turpa_2256"/>
<dbReference type="Pfam" id="PF03446">
    <property type="entry name" value="NAD_binding_2"/>
    <property type="match status" value="1"/>
</dbReference>
<dbReference type="InterPro" id="IPR008927">
    <property type="entry name" value="6-PGluconate_DH-like_C_sf"/>
</dbReference>
<evidence type="ECO:0000313" key="4">
    <source>
        <dbReference type="EMBL" id="AFM12901.1"/>
    </source>
</evidence>
<protein>
    <submittedName>
        <fullName evidence="4">6-phosphogluconate dehydrogenase NAD-binding protein</fullName>
    </submittedName>
</protein>
<dbReference type="HOGENOM" id="CLU_035117_0_1_12"/>
<dbReference type="SUPFAM" id="SSF51735">
    <property type="entry name" value="NAD(P)-binding Rossmann-fold domains"/>
    <property type="match status" value="1"/>
</dbReference>
<dbReference type="OrthoDB" id="9777604at2"/>
<evidence type="ECO:0000259" key="3">
    <source>
        <dbReference type="Pfam" id="PF03446"/>
    </source>
</evidence>
<evidence type="ECO:0000256" key="2">
    <source>
        <dbReference type="PIRSR" id="PIRSR000103-1"/>
    </source>
</evidence>
<dbReference type="InterPro" id="IPR015815">
    <property type="entry name" value="HIBADH-related"/>
</dbReference>
<proteinExistence type="predicted"/>
<reference evidence="4 5" key="1">
    <citation type="submission" date="2012-06" db="EMBL/GenBank/DDBJ databases">
        <title>The complete chromosome of genome of Turneriella parva DSM 21527.</title>
        <authorList>
            <consortium name="US DOE Joint Genome Institute (JGI-PGF)"/>
            <person name="Lucas S."/>
            <person name="Han J."/>
            <person name="Lapidus A."/>
            <person name="Bruce D."/>
            <person name="Goodwin L."/>
            <person name="Pitluck S."/>
            <person name="Peters L."/>
            <person name="Kyrpides N."/>
            <person name="Mavromatis K."/>
            <person name="Ivanova N."/>
            <person name="Mikhailova N."/>
            <person name="Chertkov O."/>
            <person name="Detter J.C."/>
            <person name="Tapia R."/>
            <person name="Han C."/>
            <person name="Land M."/>
            <person name="Hauser L."/>
            <person name="Markowitz V."/>
            <person name="Cheng J.-F."/>
            <person name="Hugenholtz P."/>
            <person name="Woyke T."/>
            <person name="Wu D."/>
            <person name="Gronow S."/>
            <person name="Wellnitz S."/>
            <person name="Brambilla E."/>
            <person name="Klenk H.-P."/>
            <person name="Eisen J.A."/>
        </authorList>
    </citation>
    <scope>NUCLEOTIDE SEQUENCE [LARGE SCALE GENOMIC DNA]</scope>
    <source>
        <strain evidence="5">ATCC BAA-1111 / DSM 21527 / NCTC 11395 / H</strain>
    </source>
</reference>
<dbReference type="PATRIC" id="fig|869212.3.peg.2269"/>
<dbReference type="PANTHER" id="PTHR43580:SF2">
    <property type="entry name" value="CYTOKINE-LIKE NUCLEAR FACTOR N-PAC"/>
    <property type="match status" value="1"/>
</dbReference>
<dbReference type="PANTHER" id="PTHR43580">
    <property type="entry name" value="OXIDOREDUCTASE GLYR1-RELATED"/>
    <property type="match status" value="1"/>
</dbReference>
<dbReference type="PIRSF" id="PIRSF000103">
    <property type="entry name" value="HIBADH"/>
    <property type="match status" value="1"/>
</dbReference>
<keyword evidence="5" id="KW-1185">Reference proteome</keyword>